<evidence type="ECO:0000259" key="1">
    <source>
        <dbReference type="Pfam" id="PF03354"/>
    </source>
</evidence>
<name>A0A437SY03_9LACO</name>
<keyword evidence="4" id="KW-1185">Reference proteome</keyword>
<evidence type="ECO:0000313" key="4">
    <source>
        <dbReference type="Proteomes" id="UP000288291"/>
    </source>
</evidence>
<dbReference type="Pfam" id="PF20441">
    <property type="entry name" value="TerL_nuclease"/>
    <property type="match status" value="1"/>
</dbReference>
<dbReference type="Pfam" id="PF03354">
    <property type="entry name" value="TerL_ATPase"/>
    <property type="match status" value="1"/>
</dbReference>
<dbReference type="InterPro" id="IPR046461">
    <property type="entry name" value="TerL_ATPase"/>
</dbReference>
<reference evidence="3 4" key="1">
    <citation type="submission" date="2018-12" db="EMBL/GenBank/DDBJ databases">
        <authorList>
            <person name="Meng J."/>
        </authorList>
    </citation>
    <scope>NUCLEOTIDE SEQUENCE [LARGE SCALE GENOMIC DNA]</scope>
    <source>
        <strain evidence="3 4">HT111-2</strain>
    </source>
</reference>
<feature type="domain" description="Terminase large subunit-like ATPase" evidence="1">
    <location>
        <begin position="101"/>
        <end position="251"/>
    </location>
</feature>
<accession>A0A437SY03</accession>
<organism evidence="3 4">
    <name type="scientific">Lactobacillus xujianguonis</name>
    <dbReference type="NCBI Taxonomy" id="2495899"/>
    <lineage>
        <taxon>Bacteria</taxon>
        <taxon>Bacillati</taxon>
        <taxon>Bacillota</taxon>
        <taxon>Bacilli</taxon>
        <taxon>Lactobacillales</taxon>
        <taxon>Lactobacillaceae</taxon>
        <taxon>Lactobacillus</taxon>
    </lineage>
</organism>
<dbReference type="GO" id="GO:0004519">
    <property type="term" value="F:endonuclease activity"/>
    <property type="evidence" value="ECO:0007669"/>
    <property type="project" value="InterPro"/>
</dbReference>
<dbReference type="AlphaFoldDB" id="A0A437SY03"/>
<dbReference type="InterPro" id="IPR027417">
    <property type="entry name" value="P-loop_NTPase"/>
</dbReference>
<feature type="domain" description="Terminase large subunit-like endonuclease" evidence="2">
    <location>
        <begin position="296"/>
        <end position="586"/>
    </location>
</feature>
<dbReference type="Proteomes" id="UP000288291">
    <property type="component" value="Unassembled WGS sequence"/>
</dbReference>
<gene>
    <name evidence="3" type="ORF">EJK17_00490</name>
</gene>
<dbReference type="Gene3D" id="3.40.50.300">
    <property type="entry name" value="P-loop containing nucleotide triphosphate hydrolases"/>
    <property type="match status" value="1"/>
</dbReference>
<dbReference type="InterPro" id="IPR046462">
    <property type="entry name" value="TerL_nuclease"/>
</dbReference>
<comment type="caution">
    <text evidence="3">The sequence shown here is derived from an EMBL/GenBank/DDBJ whole genome shotgun (WGS) entry which is preliminary data.</text>
</comment>
<dbReference type="EMBL" id="RXIA01000001">
    <property type="protein sequence ID" value="RVU71788.1"/>
    <property type="molecule type" value="Genomic_DNA"/>
</dbReference>
<dbReference type="PANTHER" id="PTHR41287">
    <property type="match status" value="1"/>
</dbReference>
<evidence type="ECO:0000313" key="3">
    <source>
        <dbReference type="EMBL" id="RVU71788.1"/>
    </source>
</evidence>
<dbReference type="RefSeq" id="WP_127796100.1">
    <property type="nucleotide sequence ID" value="NZ_ML136871.1"/>
</dbReference>
<dbReference type="InterPro" id="IPR005021">
    <property type="entry name" value="Terminase_largesu-like"/>
</dbReference>
<protein>
    <submittedName>
        <fullName evidence="3">Terminase large subunit</fullName>
    </submittedName>
</protein>
<proteinExistence type="predicted"/>
<sequence length="634" mass="73315">MKIDLTQTHDVEGAYQSINWNEIRLKYNDDATKYCFDVLDGRKMAGYLTKLACFRNLCDLRRQNTSDFPYHYDVKEVQMTFKFASIVPDVDLHKPLPLMGWQKFVLAMINGWKDANGERRFTDIHISVGRAQGKTQIAGIQMCKAVLIDTLNYTNKDFLVTANTSDQSTKLFGYVRKMLEAVIKIEPFKSLAEDARLDLQTNQLIGKKTNNKVWKISYEADRYDSTHNVLAIYDETGALDTYDRMSDITDGQAQVIPYHQFIKISSAYPDPTSPFHQEQITLQHIMEKDYDREGDNSLCLVWAQDDLDETFKPETWEKSNPLIGLSDEEHKRRTENLVKQRDQAMLTNTLHKFQNKNLNLWLKQSTASYLNLKDVENAIDDDFKIDGRQVYIGFDYSMFSDNTSIGFVYPYQDEKTGEPRWHIAQHSFIPWQQAGSIEAKEKQDGIAYRTYPEYCTITAHPQGIINPEQVYRWLLDYVQKHNLKVVFFGYDRFGSYQVKNITESLNANTGWLIQDIAQRTSELANPTKFLQESFATSKITRFKDPILEKALLNAVIKEDKIGIQVDKDKATLKIDAVDALIDAFYQGMYHFEDYGIINDKSTEVERMTQQQVLDWFNNPDSGLLGGENDDNETN</sequence>
<dbReference type="PANTHER" id="PTHR41287:SF1">
    <property type="entry name" value="PROTEIN YMFN"/>
    <property type="match status" value="1"/>
</dbReference>
<evidence type="ECO:0000259" key="2">
    <source>
        <dbReference type="Pfam" id="PF20441"/>
    </source>
</evidence>